<gene>
    <name evidence="12" type="ORF">DSM101010T_28730</name>
</gene>
<dbReference type="Pfam" id="PF26002">
    <property type="entry name" value="Beta-barrel_AprE"/>
    <property type="match status" value="1"/>
</dbReference>
<keyword evidence="3" id="KW-0813">Transport</keyword>
<dbReference type="InterPro" id="IPR058982">
    <property type="entry name" value="Beta-barrel_AprE"/>
</dbReference>
<keyword evidence="8" id="KW-0472">Membrane</keyword>
<evidence type="ECO:0000256" key="3">
    <source>
        <dbReference type="ARBA" id="ARBA00022448"/>
    </source>
</evidence>
<comment type="similarity">
    <text evidence="2">Belongs to the membrane fusion protein (MFP) (TC 8.A.1) family.</text>
</comment>
<evidence type="ECO:0000256" key="2">
    <source>
        <dbReference type="ARBA" id="ARBA00009477"/>
    </source>
</evidence>
<dbReference type="InterPro" id="IPR010129">
    <property type="entry name" value="T1SS_HlyD"/>
</dbReference>
<keyword evidence="6" id="KW-0812">Transmembrane</keyword>
<keyword evidence="7" id="KW-1133">Transmembrane helix</keyword>
<dbReference type="EMBL" id="BLVO01000013">
    <property type="protein sequence ID" value="GFM34508.1"/>
    <property type="molecule type" value="Genomic_DNA"/>
</dbReference>
<evidence type="ECO:0000256" key="8">
    <source>
        <dbReference type="ARBA" id="ARBA00023136"/>
    </source>
</evidence>
<feature type="coiled-coil region" evidence="9">
    <location>
        <begin position="173"/>
        <end position="281"/>
    </location>
</feature>
<dbReference type="InterPro" id="IPR058781">
    <property type="entry name" value="HH_AprE-like"/>
</dbReference>
<dbReference type="Gene3D" id="2.40.30.170">
    <property type="match status" value="1"/>
</dbReference>
<dbReference type="NCBIfam" id="TIGR01843">
    <property type="entry name" value="type_I_hlyD"/>
    <property type="match status" value="1"/>
</dbReference>
<dbReference type="Pfam" id="PF25994">
    <property type="entry name" value="HH_AprE"/>
    <property type="match status" value="1"/>
</dbReference>
<dbReference type="SUPFAM" id="SSF111369">
    <property type="entry name" value="HlyD-like secretion proteins"/>
    <property type="match status" value="1"/>
</dbReference>
<organism evidence="12 13">
    <name type="scientific">Desulfovibrio subterraneus</name>
    <dbReference type="NCBI Taxonomy" id="2718620"/>
    <lineage>
        <taxon>Bacteria</taxon>
        <taxon>Pseudomonadati</taxon>
        <taxon>Thermodesulfobacteriota</taxon>
        <taxon>Desulfovibrionia</taxon>
        <taxon>Desulfovibrionales</taxon>
        <taxon>Desulfovibrionaceae</taxon>
        <taxon>Desulfovibrio</taxon>
    </lineage>
</organism>
<comment type="caution">
    <text evidence="12">The sequence shown here is derived from an EMBL/GenBank/DDBJ whole genome shotgun (WGS) entry which is preliminary data.</text>
</comment>
<feature type="domain" description="AprE-like long alpha-helical hairpin" evidence="10">
    <location>
        <begin position="91"/>
        <end position="273"/>
    </location>
</feature>
<dbReference type="GO" id="GO:0005886">
    <property type="term" value="C:plasma membrane"/>
    <property type="evidence" value="ECO:0007669"/>
    <property type="project" value="UniProtKB-SubCell"/>
</dbReference>
<evidence type="ECO:0000256" key="7">
    <source>
        <dbReference type="ARBA" id="ARBA00022989"/>
    </source>
</evidence>
<evidence type="ECO:0000256" key="1">
    <source>
        <dbReference type="ARBA" id="ARBA00004377"/>
    </source>
</evidence>
<dbReference type="Proteomes" id="UP000503840">
    <property type="component" value="Unassembled WGS sequence"/>
</dbReference>
<proteinExistence type="inferred from homology"/>
<evidence type="ECO:0000256" key="6">
    <source>
        <dbReference type="ARBA" id="ARBA00022692"/>
    </source>
</evidence>
<dbReference type="PRINTS" id="PR01490">
    <property type="entry name" value="RTXTOXIND"/>
</dbReference>
<keyword evidence="5" id="KW-0997">Cell inner membrane</keyword>
<evidence type="ECO:0000313" key="12">
    <source>
        <dbReference type="EMBL" id="GFM34508.1"/>
    </source>
</evidence>
<feature type="domain" description="AprE-like beta-barrel" evidence="11">
    <location>
        <begin position="316"/>
        <end position="405"/>
    </location>
</feature>
<evidence type="ECO:0000259" key="11">
    <source>
        <dbReference type="Pfam" id="PF26002"/>
    </source>
</evidence>
<evidence type="ECO:0000256" key="9">
    <source>
        <dbReference type="SAM" id="Coils"/>
    </source>
</evidence>
<evidence type="ECO:0000256" key="4">
    <source>
        <dbReference type="ARBA" id="ARBA00022475"/>
    </source>
</evidence>
<dbReference type="GO" id="GO:0015031">
    <property type="term" value="P:protein transport"/>
    <property type="evidence" value="ECO:0007669"/>
    <property type="project" value="InterPro"/>
</dbReference>
<dbReference type="PANTHER" id="PTHR30386">
    <property type="entry name" value="MEMBRANE FUSION SUBUNIT OF EMRAB-TOLC MULTIDRUG EFFLUX PUMP"/>
    <property type="match status" value="1"/>
</dbReference>
<comment type="subcellular location">
    <subcellularLocation>
        <location evidence="1">Cell inner membrane</location>
        <topology evidence="1">Single-pass membrane protein</topology>
    </subcellularLocation>
</comment>
<keyword evidence="9" id="KW-0175">Coiled coil</keyword>
<evidence type="ECO:0000313" key="13">
    <source>
        <dbReference type="Proteomes" id="UP000503840"/>
    </source>
</evidence>
<name>A0A7J0BLR9_9BACT</name>
<keyword evidence="13" id="KW-1185">Reference proteome</keyword>
<evidence type="ECO:0000256" key="5">
    <source>
        <dbReference type="ARBA" id="ARBA00022519"/>
    </source>
</evidence>
<dbReference type="PANTHER" id="PTHR30386:SF26">
    <property type="entry name" value="TRANSPORT PROTEIN COMB"/>
    <property type="match status" value="1"/>
</dbReference>
<evidence type="ECO:0000259" key="10">
    <source>
        <dbReference type="Pfam" id="PF25994"/>
    </source>
</evidence>
<sequence>MKMNGSHLQLDTTTRAFLWLCMAGCVAFLLWASVGRLDIVSLAEGEVVPSSLVKRVQHLEGGIIREIKVREGEVVTQGQELVELEGTQQGSSVEEVRVRLESLRVDILRYQAMSNLAADLVVPMNIQATLPDKVAAARRLFASSMDTLAGQLAERRQQIIQSEQEVRSVTVRIEKQRDALVLLRKEMKITEELFKEQLATELKYIQLQREVNNLESRIEQDKAQLGKMRSQYSEAVTAADRVESQFREKAREDERRAQQEYDELSERMKKFEDTLKRTVLRSPVDGVVKQLAFAAPGEVVEPGGTVMTIVPTSDKLVVEAHLPVNDIGYVALGQDVRISLTSADARRFGRIKGSVARISPDVVVDRQGKTFYKVRIETENSCFERGNNRYCLYPGMVVACSIHTGSRTVLEYILSPFMSSLTFSMQER</sequence>
<accession>A0A7J0BLR9</accession>
<dbReference type="Gene3D" id="2.40.50.100">
    <property type="match status" value="1"/>
</dbReference>
<protein>
    <submittedName>
        <fullName evidence="12">HlyD family type I secretion periplasmic adaptor subunit</fullName>
    </submittedName>
</protein>
<dbReference type="InterPro" id="IPR050739">
    <property type="entry name" value="MFP"/>
</dbReference>
<keyword evidence="4" id="KW-1003">Cell membrane</keyword>
<reference evidence="12 13" key="1">
    <citation type="submission" date="2020-05" db="EMBL/GenBank/DDBJ databases">
        <title>Draft genome sequence of Desulfovibrio sp. strain HN2T.</title>
        <authorList>
            <person name="Ueno A."/>
            <person name="Tamazawa S."/>
            <person name="Tamamura S."/>
            <person name="Murakami T."/>
            <person name="Kiyama T."/>
            <person name="Inomata H."/>
            <person name="Amano Y."/>
            <person name="Miyakawa K."/>
            <person name="Tamaki H."/>
            <person name="Naganuma T."/>
            <person name="Kaneko K."/>
        </authorList>
    </citation>
    <scope>NUCLEOTIDE SEQUENCE [LARGE SCALE GENOMIC DNA]</scope>
    <source>
        <strain evidence="12 13">HN2</strain>
    </source>
</reference>
<dbReference type="AlphaFoldDB" id="A0A7J0BLR9"/>